<name>A0ABQ3R7Z4_STRRR</name>
<evidence type="ECO:0000313" key="3">
    <source>
        <dbReference type="Proteomes" id="UP000646738"/>
    </source>
</evidence>
<reference evidence="3" key="1">
    <citation type="submission" date="2023-07" db="EMBL/GenBank/DDBJ databases">
        <title>Whole genome shotgun sequence of Streptomyces achromogenes subsp. rubradiris NBRC 14000.</title>
        <authorList>
            <person name="Komaki H."/>
            <person name="Tamura T."/>
        </authorList>
    </citation>
    <scope>NUCLEOTIDE SEQUENCE [LARGE SCALE GENOMIC DNA]</scope>
    <source>
        <strain evidence="3">NBRC 14000</strain>
    </source>
</reference>
<gene>
    <name evidence="2" type="ORF">Srubr_18150</name>
</gene>
<feature type="region of interest" description="Disordered" evidence="1">
    <location>
        <begin position="1"/>
        <end position="50"/>
    </location>
</feature>
<keyword evidence="3" id="KW-1185">Reference proteome</keyword>
<organism evidence="2 3">
    <name type="scientific">Streptomyces rubradiris</name>
    <name type="common">Streptomyces achromogenes subsp. rubradiris</name>
    <dbReference type="NCBI Taxonomy" id="285531"/>
    <lineage>
        <taxon>Bacteria</taxon>
        <taxon>Bacillati</taxon>
        <taxon>Actinomycetota</taxon>
        <taxon>Actinomycetes</taxon>
        <taxon>Kitasatosporales</taxon>
        <taxon>Streptomycetaceae</taxon>
        <taxon>Streptomyces</taxon>
    </lineage>
</organism>
<accession>A0ABQ3R7Z4</accession>
<sequence>MHDPRERRQGAVDTGQQAVDGRALGDIGGQDGHLGPGPQGGQGLFGVRPGALRRRQDQMAGALVDEVAGRLQAERAEDRR</sequence>
<evidence type="ECO:0000256" key="1">
    <source>
        <dbReference type="SAM" id="MobiDB-lite"/>
    </source>
</evidence>
<dbReference type="EMBL" id="BNEA01000003">
    <property type="protein sequence ID" value="GHI51969.1"/>
    <property type="molecule type" value="Genomic_DNA"/>
</dbReference>
<feature type="compositionally biased region" description="Basic and acidic residues" evidence="1">
    <location>
        <begin position="1"/>
        <end position="10"/>
    </location>
</feature>
<proteinExistence type="predicted"/>
<feature type="compositionally biased region" description="Gly residues" evidence="1">
    <location>
        <begin position="26"/>
        <end position="44"/>
    </location>
</feature>
<dbReference type="Proteomes" id="UP000646738">
    <property type="component" value="Unassembled WGS sequence"/>
</dbReference>
<evidence type="ECO:0000313" key="2">
    <source>
        <dbReference type="EMBL" id="GHI51969.1"/>
    </source>
</evidence>
<comment type="caution">
    <text evidence="2">The sequence shown here is derived from an EMBL/GenBank/DDBJ whole genome shotgun (WGS) entry which is preliminary data.</text>
</comment>
<protein>
    <submittedName>
        <fullName evidence="2">Uncharacterized protein</fullName>
    </submittedName>
</protein>